<dbReference type="EMBL" id="AAGUYM010000032">
    <property type="protein sequence ID" value="EBS2695269.1"/>
    <property type="molecule type" value="Genomic_DNA"/>
</dbReference>
<dbReference type="AlphaFoldDB" id="A0A5U9KVK5"/>
<name>A0A5U9KVK5_SALNE</name>
<comment type="caution">
    <text evidence="1">The sequence shown here is derived from an EMBL/GenBank/DDBJ whole genome shotgun (WGS) entry which is preliminary data.</text>
</comment>
<protein>
    <submittedName>
        <fullName evidence="1">Uncharacterized protein</fullName>
    </submittedName>
</protein>
<accession>A0A5U9KVK5</accession>
<reference evidence="1" key="1">
    <citation type="submission" date="2018-07" db="EMBL/GenBank/DDBJ databases">
        <authorList>
            <person name="Ashton P.M."/>
            <person name="Dallman T."/>
            <person name="Nair S."/>
            <person name="De Pinna E."/>
            <person name="Peters T."/>
            <person name="Grant K."/>
        </authorList>
    </citation>
    <scope>NUCLEOTIDE SEQUENCE [LARGE SCALE GENOMIC DNA]</scope>
    <source>
        <strain evidence="1">436933</strain>
    </source>
</reference>
<dbReference type="Proteomes" id="UP000839726">
    <property type="component" value="Unassembled WGS sequence"/>
</dbReference>
<proteinExistence type="predicted"/>
<gene>
    <name evidence="1" type="ORF">DRY71_21505</name>
</gene>
<evidence type="ECO:0000313" key="1">
    <source>
        <dbReference type="EMBL" id="EBS2695269.1"/>
    </source>
</evidence>
<sequence>MINDSPKIAFMYPYPGMENSSPRVFYQLQNGQVDIGVGIAFMSLDPTKDYQCGIEIFSPSEVDVLNTHGGIILFPLSHLSIEPGYGVTFAQIGMTLSTTGRGNHKIVCTLFDQNESEPLDKREAWFCIDLSVEIK</sequence>
<organism evidence="1">
    <name type="scientific">Salmonella newport</name>
    <dbReference type="NCBI Taxonomy" id="108619"/>
    <lineage>
        <taxon>Bacteria</taxon>
        <taxon>Pseudomonadati</taxon>
        <taxon>Pseudomonadota</taxon>
        <taxon>Gammaproteobacteria</taxon>
        <taxon>Enterobacterales</taxon>
        <taxon>Enterobacteriaceae</taxon>
        <taxon>Salmonella</taxon>
    </lineage>
</organism>